<dbReference type="Proteomes" id="UP000189681">
    <property type="component" value="Unassembled WGS sequence"/>
</dbReference>
<reference evidence="2 3" key="1">
    <citation type="journal article" date="2017" name="Water Res.">
        <title>Discovery and metagenomic analysis of an anammox bacterial enrichment related to Candidatus "Brocadia caroliniensis" in a full-scale glycerol-fed nitritation-denitritation separate centrate treatment process.</title>
        <authorList>
            <person name="Park H."/>
            <person name="Brotto A.C."/>
            <person name="van Loosdrecht M.C."/>
            <person name="Chandran K."/>
        </authorList>
    </citation>
    <scope>NUCLEOTIDE SEQUENCE [LARGE SCALE GENOMIC DNA]</scope>
    <source>
        <strain evidence="2">26THWARD</strain>
    </source>
</reference>
<evidence type="ECO:0000259" key="1">
    <source>
        <dbReference type="Pfam" id="PF01764"/>
    </source>
</evidence>
<feature type="domain" description="Fungal lipase-type" evidence="1">
    <location>
        <begin position="70"/>
        <end position="196"/>
    </location>
</feature>
<dbReference type="InterPro" id="IPR002921">
    <property type="entry name" value="Fungal_lipase-type"/>
</dbReference>
<name>A0A1V4AQB0_9BACT</name>
<dbReference type="Pfam" id="PF01764">
    <property type="entry name" value="Lipase_3"/>
    <property type="match status" value="1"/>
</dbReference>
<protein>
    <recommendedName>
        <fullName evidence="1">Fungal lipase-type domain-containing protein</fullName>
    </recommendedName>
</protein>
<dbReference type="InterPro" id="IPR044819">
    <property type="entry name" value="OBL-like"/>
</dbReference>
<dbReference type="GO" id="GO:0004806">
    <property type="term" value="F:triacylglycerol lipase activity"/>
    <property type="evidence" value="ECO:0007669"/>
    <property type="project" value="InterPro"/>
</dbReference>
<dbReference type="Gene3D" id="3.40.50.1820">
    <property type="entry name" value="alpha/beta hydrolase"/>
    <property type="match status" value="1"/>
</dbReference>
<accession>A0A1V4AQB0</accession>
<dbReference type="GO" id="GO:0006629">
    <property type="term" value="P:lipid metabolic process"/>
    <property type="evidence" value="ECO:0007669"/>
    <property type="project" value="InterPro"/>
</dbReference>
<dbReference type="AlphaFoldDB" id="A0A1V4AQB0"/>
<dbReference type="PANTHER" id="PTHR46086">
    <property type="entry name" value="ALPHA/BETA-HYDROLASES SUPERFAMILY PROTEIN"/>
    <property type="match status" value="1"/>
</dbReference>
<proteinExistence type="predicted"/>
<sequence>MASFDFNPNTRNYSLENAYWLSRASQLAYENESKISQGIQAWGFNDFKYYEHKKLDTQAFIAGNQEMLMLAFRGTASLKDWMTDINIDLINGPDGKVHEGFSMAISSVWRDIWSFIRNERKGRALWITGHSLGAALATLAVAKLRLEKDEPVNGLYTFGQPRTGDREFQKNFDADFVSQTFRFVYNNDIVARIPFRSMHYSHVGTFKYIDKKGTISEDISWWDIIADRVHGRIEDLLKPGTDGIKDHAIDNYVKFLEKARS</sequence>
<dbReference type="CDD" id="cd00519">
    <property type="entry name" value="Lipase_3"/>
    <property type="match status" value="1"/>
</dbReference>
<dbReference type="InterPro" id="IPR029058">
    <property type="entry name" value="AB_hydrolase_fold"/>
</dbReference>
<organism evidence="2 3">
    <name type="scientific">Candidatus Brocadia carolinensis</name>
    <dbReference type="NCBI Taxonomy" id="1004156"/>
    <lineage>
        <taxon>Bacteria</taxon>
        <taxon>Pseudomonadati</taxon>
        <taxon>Planctomycetota</taxon>
        <taxon>Candidatus Brocadiia</taxon>
        <taxon>Candidatus Brocadiales</taxon>
        <taxon>Candidatus Brocadiaceae</taxon>
        <taxon>Candidatus Brocadia</taxon>
    </lineage>
</organism>
<gene>
    <name evidence="2" type="ORF">AYP45_15630</name>
</gene>
<dbReference type="PANTHER" id="PTHR46086:SF3">
    <property type="entry name" value="TRIACYLGLYCEROL LIPASE OBL1"/>
    <property type="match status" value="1"/>
</dbReference>
<dbReference type="SUPFAM" id="SSF53474">
    <property type="entry name" value="alpha/beta-Hydrolases"/>
    <property type="match status" value="1"/>
</dbReference>
<evidence type="ECO:0000313" key="3">
    <source>
        <dbReference type="Proteomes" id="UP000189681"/>
    </source>
</evidence>
<evidence type="ECO:0000313" key="2">
    <source>
        <dbReference type="EMBL" id="OOP55296.1"/>
    </source>
</evidence>
<dbReference type="EMBL" id="AYTS01000157">
    <property type="protein sequence ID" value="OOP55296.1"/>
    <property type="molecule type" value="Genomic_DNA"/>
</dbReference>
<comment type="caution">
    <text evidence="2">The sequence shown here is derived from an EMBL/GenBank/DDBJ whole genome shotgun (WGS) entry which is preliminary data.</text>
</comment>
<dbReference type="STRING" id="1004156.AYP45_15630"/>